<proteinExistence type="predicted"/>
<dbReference type="PANTHER" id="PTHR36529:SF1">
    <property type="entry name" value="GLYCOSYLTRANSFERASE"/>
    <property type="match status" value="1"/>
</dbReference>
<dbReference type="PANTHER" id="PTHR36529">
    <property type="entry name" value="SLL1095 PROTEIN"/>
    <property type="match status" value="1"/>
</dbReference>
<dbReference type="NCBIfam" id="TIGR04282">
    <property type="entry name" value="glyco_like_cofC"/>
    <property type="match status" value="1"/>
</dbReference>
<evidence type="ECO:0000313" key="1">
    <source>
        <dbReference type="EMBL" id="MDT2829102.1"/>
    </source>
</evidence>
<accession>A0ABU3FW51</accession>
<reference evidence="1 2" key="1">
    <citation type="submission" date="2023-03" db="EMBL/GenBank/DDBJ databases">
        <authorList>
            <person name="Shen W."/>
            <person name="Cai J."/>
        </authorList>
    </citation>
    <scope>NUCLEOTIDE SEQUENCE [LARGE SCALE GENOMIC DNA]</scope>
    <source>
        <strain evidence="1 2">B101</strain>
    </source>
</reference>
<sequence length="221" mass="24597">MNKQAYILFTRVPIPNKVKTRLQSRLTGTKASQAQLRMLQDSFKKFSPLVNQGIDLFLAYSDEGSPDSLIQLMPISFKAFPQKGPTIGERMKQALATVFSLGYQKVVLTGSDIPNLTAELITSAFDQMSEVVLGPSPDGGYYLVGATETVNLAPIFDAPITWGKNEVLTETLKLLRKYQVALLEPLEDMDHPADLQAIQSQLNQENTNFGDWLKENRGLFQ</sequence>
<dbReference type="InterPro" id="IPR018641">
    <property type="entry name" value="Trfase_1_rSAM/seldom-assoc"/>
</dbReference>
<dbReference type="SUPFAM" id="SSF53448">
    <property type="entry name" value="Nucleotide-diphospho-sugar transferases"/>
    <property type="match status" value="1"/>
</dbReference>
<evidence type="ECO:0000313" key="2">
    <source>
        <dbReference type="Proteomes" id="UP001265301"/>
    </source>
</evidence>
<dbReference type="EMBL" id="JARQBN010000028">
    <property type="protein sequence ID" value="MDT2829102.1"/>
    <property type="molecule type" value="Genomic_DNA"/>
</dbReference>
<gene>
    <name evidence="1" type="ORF">P7H59_11725</name>
</gene>
<keyword evidence="2" id="KW-1185">Reference proteome</keyword>
<dbReference type="Proteomes" id="UP001265301">
    <property type="component" value="Unassembled WGS sequence"/>
</dbReference>
<name>A0ABU3FW51_9ENTE</name>
<dbReference type="Pfam" id="PF09837">
    <property type="entry name" value="DUF2064"/>
    <property type="match status" value="1"/>
</dbReference>
<comment type="caution">
    <text evidence="1">The sequence shown here is derived from an EMBL/GenBank/DDBJ whole genome shotgun (WGS) entry which is preliminary data.</text>
</comment>
<dbReference type="Gene3D" id="3.90.550.10">
    <property type="entry name" value="Spore Coat Polysaccharide Biosynthesis Protein SpsA, Chain A"/>
    <property type="match status" value="1"/>
</dbReference>
<dbReference type="InterPro" id="IPR029044">
    <property type="entry name" value="Nucleotide-diphossugar_trans"/>
</dbReference>
<organism evidence="1 2">
    <name type="scientific">Enterococcus viikkiensis</name>
    <dbReference type="NCBI Taxonomy" id="930854"/>
    <lineage>
        <taxon>Bacteria</taxon>
        <taxon>Bacillati</taxon>
        <taxon>Bacillota</taxon>
        <taxon>Bacilli</taxon>
        <taxon>Lactobacillales</taxon>
        <taxon>Enterococcaceae</taxon>
        <taxon>Enterococcus</taxon>
    </lineage>
</organism>
<protein>
    <submittedName>
        <fullName evidence="1">TIGR04282 family arsenosugar biosynthesis glycosyltransferase</fullName>
    </submittedName>
</protein>
<dbReference type="RefSeq" id="WP_311819653.1">
    <property type="nucleotide sequence ID" value="NZ_JARQBN010000028.1"/>
</dbReference>